<dbReference type="Gene3D" id="1.10.8.60">
    <property type="match status" value="1"/>
</dbReference>
<dbReference type="PROSITE" id="PS00676">
    <property type="entry name" value="SIGMA54_INTERACT_2"/>
    <property type="match status" value="1"/>
</dbReference>
<dbReference type="PANTHER" id="PTHR32071:SF99">
    <property type="entry name" value="TRANSCRIPTIONAL REGULATORY PROTEIN"/>
    <property type="match status" value="1"/>
</dbReference>
<reference evidence="6 7" key="1">
    <citation type="submission" date="2016-10" db="EMBL/GenBank/DDBJ databases">
        <authorList>
            <person name="de Groot N.N."/>
        </authorList>
    </citation>
    <scope>NUCLEOTIDE SEQUENCE [LARGE SCALE GENOMIC DNA]</scope>
    <source>
        <strain evidence="6 7">DSM 5885</strain>
    </source>
</reference>
<dbReference type="InterPro" id="IPR027417">
    <property type="entry name" value="P-loop_NTPase"/>
</dbReference>
<dbReference type="CDD" id="cd00130">
    <property type="entry name" value="PAS"/>
    <property type="match status" value="1"/>
</dbReference>
<dbReference type="InterPro" id="IPR013656">
    <property type="entry name" value="PAS_4"/>
</dbReference>
<dbReference type="CDD" id="cd00009">
    <property type="entry name" value="AAA"/>
    <property type="match status" value="1"/>
</dbReference>
<dbReference type="InterPro" id="IPR035965">
    <property type="entry name" value="PAS-like_dom_sf"/>
</dbReference>
<dbReference type="STRING" id="83767.SAMN05660652_02566"/>
<dbReference type="InterPro" id="IPR025662">
    <property type="entry name" value="Sigma_54_int_dom_ATP-bd_1"/>
</dbReference>
<keyword evidence="3" id="KW-0805">Transcription regulation</keyword>
<dbReference type="Proteomes" id="UP000198607">
    <property type="component" value="Unassembled WGS sequence"/>
</dbReference>
<keyword evidence="6" id="KW-0238">DNA-binding</keyword>
<dbReference type="RefSeq" id="WP_091938269.1">
    <property type="nucleotide sequence ID" value="NZ_FNCY01000010.1"/>
</dbReference>
<dbReference type="Gene3D" id="3.30.450.20">
    <property type="entry name" value="PAS domain"/>
    <property type="match status" value="1"/>
</dbReference>
<keyword evidence="2" id="KW-0067">ATP-binding</keyword>
<keyword evidence="1" id="KW-0547">Nucleotide-binding</keyword>
<evidence type="ECO:0000256" key="3">
    <source>
        <dbReference type="ARBA" id="ARBA00023015"/>
    </source>
</evidence>
<sequence length="495" mass="54247">MASSGASSILLNPEKIRRLSMQSLFESFDTLCEGTVIVDRDARIVWINERYATRLGAKSAAEAIGKPVEEVIHNSLMRSVVTTGQPILLDIMETPGATFVVTRIPLKNDRGEVIGAAGFALFDKVQSLKPLFAKFEGMQQEIAAAQKSLAENRRPKYTFSNFIGSSPVCMEVKRQARRAAQHDATVLLLGETGTGKELLAHAIHGASARGGKPFVGINVAAIPDALLETEFFGVAPGAYTGAEKKGRDGKFRLADGGTLFLDEIGDMPLLLQSKLLRVLQEQEFEPVGSNRVVKIDVRIIAATSVDLQRRVSEGRFREDLFYRLNVLSIRVPPLRERMADIEALCEGILEQIEQRTGLPHRELTTDAIEKLRGCAWRGNVRELQNVLEKAVMMSDKIRIGAVDLVDILPSDRVRLPFPGNSMHVLDASGGGSALSDTPEGEVRSYDVEFAEFERRLLANALAATGNRVDAAARLLGLGRATMYRKLRALGFDSHI</sequence>
<dbReference type="Gene3D" id="3.40.50.300">
    <property type="entry name" value="P-loop containing nucleotide triphosphate hydrolases"/>
    <property type="match status" value="1"/>
</dbReference>
<keyword evidence="4" id="KW-0804">Transcription</keyword>
<dbReference type="Pfam" id="PF08448">
    <property type="entry name" value="PAS_4"/>
    <property type="match status" value="1"/>
</dbReference>
<evidence type="ECO:0000256" key="2">
    <source>
        <dbReference type="ARBA" id="ARBA00022840"/>
    </source>
</evidence>
<dbReference type="PROSITE" id="PS00675">
    <property type="entry name" value="SIGMA54_INTERACT_1"/>
    <property type="match status" value="1"/>
</dbReference>
<proteinExistence type="predicted"/>
<dbReference type="GO" id="GO:0006355">
    <property type="term" value="P:regulation of DNA-templated transcription"/>
    <property type="evidence" value="ECO:0007669"/>
    <property type="project" value="InterPro"/>
</dbReference>
<dbReference type="EMBL" id="FNCY01000010">
    <property type="protein sequence ID" value="SDH92867.1"/>
    <property type="molecule type" value="Genomic_DNA"/>
</dbReference>
<dbReference type="FunFam" id="3.40.50.300:FF:000006">
    <property type="entry name" value="DNA-binding transcriptional regulator NtrC"/>
    <property type="match status" value="1"/>
</dbReference>
<dbReference type="GO" id="GO:0043565">
    <property type="term" value="F:sequence-specific DNA binding"/>
    <property type="evidence" value="ECO:0007669"/>
    <property type="project" value="InterPro"/>
</dbReference>
<evidence type="ECO:0000313" key="7">
    <source>
        <dbReference type="Proteomes" id="UP000198607"/>
    </source>
</evidence>
<dbReference type="InterPro" id="IPR025943">
    <property type="entry name" value="Sigma_54_int_dom_ATP-bd_2"/>
</dbReference>
<evidence type="ECO:0000256" key="4">
    <source>
        <dbReference type="ARBA" id="ARBA00023163"/>
    </source>
</evidence>
<dbReference type="Gene3D" id="1.10.10.60">
    <property type="entry name" value="Homeodomain-like"/>
    <property type="match status" value="1"/>
</dbReference>
<dbReference type="SMART" id="SM00382">
    <property type="entry name" value="AAA"/>
    <property type="match status" value="1"/>
</dbReference>
<dbReference type="OrthoDB" id="9761705at2"/>
<dbReference type="InterPro" id="IPR002197">
    <property type="entry name" value="HTH_Fis"/>
</dbReference>
<evidence type="ECO:0000313" key="6">
    <source>
        <dbReference type="EMBL" id="SDH92867.1"/>
    </source>
</evidence>
<dbReference type="PRINTS" id="PR01590">
    <property type="entry name" value="HTHFIS"/>
</dbReference>
<dbReference type="InterPro" id="IPR000014">
    <property type="entry name" value="PAS"/>
</dbReference>
<dbReference type="AlphaFoldDB" id="A0A1G8GF10"/>
<gene>
    <name evidence="6" type="ORF">SAMN05660652_02566</name>
</gene>
<dbReference type="SUPFAM" id="SSF55785">
    <property type="entry name" value="PYP-like sensor domain (PAS domain)"/>
    <property type="match status" value="1"/>
</dbReference>
<dbReference type="GO" id="GO:0005524">
    <property type="term" value="F:ATP binding"/>
    <property type="evidence" value="ECO:0007669"/>
    <property type="project" value="UniProtKB-KW"/>
</dbReference>
<dbReference type="PROSITE" id="PS50045">
    <property type="entry name" value="SIGMA54_INTERACT_4"/>
    <property type="match status" value="1"/>
</dbReference>
<protein>
    <submittedName>
        <fullName evidence="6">Transcriptional regulator containing PAS, AAA-type ATPase, and DNA-binding Fis domains</fullName>
    </submittedName>
</protein>
<dbReference type="Pfam" id="PF25601">
    <property type="entry name" value="AAA_lid_14"/>
    <property type="match status" value="1"/>
</dbReference>
<evidence type="ECO:0000259" key="5">
    <source>
        <dbReference type="PROSITE" id="PS50045"/>
    </source>
</evidence>
<feature type="domain" description="Sigma-54 factor interaction" evidence="5">
    <location>
        <begin position="162"/>
        <end position="392"/>
    </location>
</feature>
<dbReference type="Pfam" id="PF02954">
    <property type="entry name" value="HTH_8"/>
    <property type="match status" value="1"/>
</dbReference>
<evidence type="ECO:0000256" key="1">
    <source>
        <dbReference type="ARBA" id="ARBA00022741"/>
    </source>
</evidence>
<dbReference type="PANTHER" id="PTHR32071">
    <property type="entry name" value="TRANSCRIPTIONAL REGULATORY PROTEIN"/>
    <property type="match status" value="1"/>
</dbReference>
<dbReference type="InterPro" id="IPR058031">
    <property type="entry name" value="AAA_lid_NorR"/>
</dbReference>
<dbReference type="SUPFAM" id="SSF52540">
    <property type="entry name" value="P-loop containing nucleoside triphosphate hydrolases"/>
    <property type="match status" value="1"/>
</dbReference>
<dbReference type="InterPro" id="IPR009057">
    <property type="entry name" value="Homeodomain-like_sf"/>
</dbReference>
<dbReference type="SUPFAM" id="SSF46689">
    <property type="entry name" value="Homeodomain-like"/>
    <property type="match status" value="1"/>
</dbReference>
<dbReference type="Pfam" id="PF00158">
    <property type="entry name" value="Sigma54_activat"/>
    <property type="match status" value="1"/>
</dbReference>
<accession>A0A1G8GF10</accession>
<name>A0A1G8GF10_9RHOO</name>
<organism evidence="6 7">
    <name type="scientific">Propionivibrio dicarboxylicus</name>
    <dbReference type="NCBI Taxonomy" id="83767"/>
    <lineage>
        <taxon>Bacteria</taxon>
        <taxon>Pseudomonadati</taxon>
        <taxon>Pseudomonadota</taxon>
        <taxon>Betaproteobacteria</taxon>
        <taxon>Rhodocyclales</taxon>
        <taxon>Rhodocyclaceae</taxon>
        <taxon>Propionivibrio</taxon>
    </lineage>
</organism>
<dbReference type="InterPro" id="IPR003593">
    <property type="entry name" value="AAA+_ATPase"/>
</dbReference>
<dbReference type="InterPro" id="IPR002078">
    <property type="entry name" value="Sigma_54_int"/>
</dbReference>
<keyword evidence="7" id="KW-1185">Reference proteome</keyword>